<dbReference type="CDD" id="cd24008">
    <property type="entry name" value="ASKHA_NBD_GLK"/>
    <property type="match status" value="1"/>
</dbReference>
<dbReference type="PANTHER" id="PTHR47690">
    <property type="entry name" value="GLUCOKINASE"/>
    <property type="match status" value="1"/>
</dbReference>
<comment type="similarity">
    <text evidence="3">Belongs to the bacterial glucokinase family.</text>
</comment>
<dbReference type="GO" id="GO:0005536">
    <property type="term" value="F:D-glucose binding"/>
    <property type="evidence" value="ECO:0007669"/>
    <property type="project" value="InterPro"/>
</dbReference>
<accession>A0A2W5FSD3</accession>
<name>A0A2W5FSD3_9BACT</name>
<dbReference type="InterPro" id="IPR003836">
    <property type="entry name" value="Glucokinase"/>
</dbReference>
<dbReference type="GO" id="GO:0005524">
    <property type="term" value="F:ATP binding"/>
    <property type="evidence" value="ECO:0007669"/>
    <property type="project" value="InterPro"/>
</dbReference>
<proteinExistence type="inferred from homology"/>
<evidence type="ECO:0000256" key="3">
    <source>
        <dbReference type="RuleBase" id="RU004046"/>
    </source>
</evidence>
<dbReference type="SUPFAM" id="SSF53067">
    <property type="entry name" value="Actin-like ATPase domain"/>
    <property type="match status" value="1"/>
</dbReference>
<keyword evidence="1" id="KW-0808">Transferase</keyword>
<dbReference type="Proteomes" id="UP000249739">
    <property type="component" value="Unassembled WGS sequence"/>
</dbReference>
<dbReference type="AlphaFoldDB" id="A0A2W5FSD3"/>
<keyword evidence="2 4" id="KW-0418">Kinase</keyword>
<comment type="caution">
    <text evidence="4">The sequence shown here is derived from an EMBL/GenBank/DDBJ whole genome shotgun (WGS) entry which is preliminary data.</text>
</comment>
<organism evidence="4 5">
    <name type="scientific">Micavibrio aeruginosavorus</name>
    <dbReference type="NCBI Taxonomy" id="349221"/>
    <lineage>
        <taxon>Bacteria</taxon>
        <taxon>Pseudomonadati</taxon>
        <taxon>Bdellovibrionota</taxon>
        <taxon>Bdellovibrionia</taxon>
        <taxon>Bdellovibrionales</taxon>
        <taxon>Pseudobdellovibrionaceae</taxon>
        <taxon>Micavibrio</taxon>
    </lineage>
</organism>
<evidence type="ECO:0000313" key="5">
    <source>
        <dbReference type="Proteomes" id="UP000249739"/>
    </source>
</evidence>
<dbReference type="InterPro" id="IPR043129">
    <property type="entry name" value="ATPase_NBD"/>
</dbReference>
<evidence type="ECO:0000256" key="2">
    <source>
        <dbReference type="ARBA" id="ARBA00022777"/>
    </source>
</evidence>
<evidence type="ECO:0000256" key="1">
    <source>
        <dbReference type="ARBA" id="ARBA00022679"/>
    </source>
</evidence>
<protein>
    <submittedName>
        <fullName evidence="4">Glucokinase</fullName>
    </submittedName>
</protein>
<dbReference type="InterPro" id="IPR050201">
    <property type="entry name" value="Bacterial_glucokinase"/>
</dbReference>
<dbReference type="NCBIfam" id="TIGR00749">
    <property type="entry name" value="glk"/>
    <property type="match status" value="1"/>
</dbReference>
<dbReference type="Gene3D" id="3.40.367.20">
    <property type="match status" value="1"/>
</dbReference>
<evidence type="ECO:0000313" key="4">
    <source>
        <dbReference type="EMBL" id="PZP57354.1"/>
    </source>
</evidence>
<gene>
    <name evidence="4" type="primary">glk</name>
    <name evidence="4" type="ORF">DI586_00815</name>
</gene>
<dbReference type="GO" id="GO:0005829">
    <property type="term" value="C:cytosol"/>
    <property type="evidence" value="ECO:0007669"/>
    <property type="project" value="TreeGrafter"/>
</dbReference>
<dbReference type="Pfam" id="PF02685">
    <property type="entry name" value="Glucokinase"/>
    <property type="match status" value="1"/>
</dbReference>
<dbReference type="GO" id="GO:0006096">
    <property type="term" value="P:glycolytic process"/>
    <property type="evidence" value="ECO:0007669"/>
    <property type="project" value="InterPro"/>
</dbReference>
<sequence length="316" mass="34212">MTDRYALIADIGGTNARFGIVDQAGLHDLQTLECKDYGGPAEAAQTYLKNLNRNIAPSIGVFAVAGPVMGDLVNFTNLRWSFRGSRVQSELNLDYFEIMNDFKAVALAIPDIDPSLIQKIGGGEKIEGQAIGVLGPGTGLGVASLIWDGQQYIAQPGEGGHVTMAARSLREFQIFEELKVKYHHISAERVCSGKGLENLYAAIRALDKKSAPDRTAKQISKDGMSGACVICKEALDLMLVFMGRRAADLAITLNAHGGVYIAGGIPTKLGDYFLKSKFMEEFQSKGRMSEKMKQIPVYMVQHDAIGLLGVTSHAQK</sequence>
<dbReference type="GO" id="GO:0004340">
    <property type="term" value="F:glucokinase activity"/>
    <property type="evidence" value="ECO:0007669"/>
    <property type="project" value="InterPro"/>
</dbReference>
<dbReference type="Gene3D" id="3.30.420.40">
    <property type="match status" value="1"/>
</dbReference>
<feature type="non-terminal residue" evidence="4">
    <location>
        <position position="316"/>
    </location>
</feature>
<dbReference type="PANTHER" id="PTHR47690:SF1">
    <property type="entry name" value="GLUCOKINASE"/>
    <property type="match status" value="1"/>
</dbReference>
<dbReference type="EMBL" id="QFOT01000003">
    <property type="protein sequence ID" value="PZP57354.1"/>
    <property type="molecule type" value="Genomic_DNA"/>
</dbReference>
<reference evidence="4 5" key="1">
    <citation type="submission" date="2017-08" db="EMBL/GenBank/DDBJ databases">
        <title>Infants hospitalized years apart are colonized by the same room-sourced microbial strains.</title>
        <authorList>
            <person name="Brooks B."/>
            <person name="Olm M.R."/>
            <person name="Firek B.A."/>
            <person name="Baker R."/>
            <person name="Thomas B.C."/>
            <person name="Morowitz M.J."/>
            <person name="Banfield J.F."/>
        </authorList>
    </citation>
    <scope>NUCLEOTIDE SEQUENCE [LARGE SCALE GENOMIC DNA]</scope>
    <source>
        <strain evidence="4">S2_006_000_R2_64</strain>
    </source>
</reference>